<evidence type="ECO:0000256" key="6">
    <source>
        <dbReference type="ARBA" id="ARBA00022703"/>
    </source>
</evidence>
<evidence type="ECO:0000256" key="13">
    <source>
        <dbReference type="ARBA" id="ARBA00023242"/>
    </source>
</evidence>
<dbReference type="Pfam" id="PF06113">
    <property type="entry name" value="BRE"/>
    <property type="match status" value="1"/>
</dbReference>
<dbReference type="InterPro" id="IPR010358">
    <property type="entry name" value="BRE"/>
</dbReference>
<keyword evidence="10" id="KW-0833">Ubl conjugation pathway</keyword>
<evidence type="ECO:0000256" key="8">
    <source>
        <dbReference type="ARBA" id="ARBA00022763"/>
    </source>
</evidence>
<keyword evidence="5" id="KW-0132">Cell division</keyword>
<evidence type="ECO:0000256" key="7">
    <source>
        <dbReference type="ARBA" id="ARBA00022737"/>
    </source>
</evidence>
<accession>A0AAU9JFD4</accession>
<evidence type="ECO:0000256" key="3">
    <source>
        <dbReference type="ARBA" id="ARBA00019438"/>
    </source>
</evidence>
<evidence type="ECO:0000256" key="2">
    <source>
        <dbReference type="ARBA" id="ARBA00004496"/>
    </source>
</evidence>
<gene>
    <name evidence="18" type="ORF">BSTOLATCC_MIC30653</name>
</gene>
<evidence type="ECO:0000256" key="1">
    <source>
        <dbReference type="ARBA" id="ARBA00004123"/>
    </source>
</evidence>
<evidence type="ECO:0000256" key="14">
    <source>
        <dbReference type="ARBA" id="ARBA00023306"/>
    </source>
</evidence>
<protein>
    <recommendedName>
        <fullName evidence="3">BRISC and BRCA1-A complex member 2</fullName>
    </recommendedName>
    <alternativeName>
        <fullName evidence="16">BRCA1-A complex subunit BRE</fullName>
    </alternativeName>
    <alternativeName>
        <fullName evidence="17">BRCA1/BRCA2-containing complex subunit 45</fullName>
    </alternativeName>
</protein>
<reference evidence="18" key="1">
    <citation type="submission" date="2021-09" db="EMBL/GenBank/DDBJ databases">
        <authorList>
            <consortium name="AG Swart"/>
            <person name="Singh M."/>
            <person name="Singh A."/>
            <person name="Seah K."/>
            <person name="Emmerich C."/>
        </authorList>
    </citation>
    <scope>NUCLEOTIDE SEQUENCE</scope>
    <source>
        <strain evidence="18">ATCC30299</strain>
    </source>
</reference>
<keyword evidence="14" id="KW-0131">Cell cycle</keyword>
<comment type="subcellular location">
    <subcellularLocation>
        <location evidence="2">Cytoplasm</location>
    </subcellularLocation>
    <subcellularLocation>
        <location evidence="1">Nucleus</location>
    </subcellularLocation>
</comment>
<keyword evidence="19" id="KW-1185">Reference proteome</keyword>
<dbReference type="GO" id="GO:0070552">
    <property type="term" value="C:BRISC complex"/>
    <property type="evidence" value="ECO:0007669"/>
    <property type="project" value="InterPro"/>
</dbReference>
<evidence type="ECO:0000256" key="16">
    <source>
        <dbReference type="ARBA" id="ARBA00032491"/>
    </source>
</evidence>
<evidence type="ECO:0000256" key="15">
    <source>
        <dbReference type="ARBA" id="ARBA00025766"/>
    </source>
</evidence>
<keyword evidence="11" id="KW-0156">Chromatin regulator</keyword>
<organism evidence="18 19">
    <name type="scientific">Blepharisma stoltei</name>
    <dbReference type="NCBI Taxonomy" id="1481888"/>
    <lineage>
        <taxon>Eukaryota</taxon>
        <taxon>Sar</taxon>
        <taxon>Alveolata</taxon>
        <taxon>Ciliophora</taxon>
        <taxon>Postciliodesmatophora</taxon>
        <taxon>Heterotrichea</taxon>
        <taxon>Heterotrichida</taxon>
        <taxon>Blepharismidae</taxon>
        <taxon>Blepharisma</taxon>
    </lineage>
</organism>
<evidence type="ECO:0000256" key="9">
    <source>
        <dbReference type="ARBA" id="ARBA00022776"/>
    </source>
</evidence>
<dbReference type="PANTHER" id="PTHR15189">
    <property type="entry name" value="BRISC AND BRCA1-A COMPLEX MEMBER 2"/>
    <property type="match status" value="1"/>
</dbReference>
<comment type="caution">
    <text evidence="18">The sequence shown here is derived from an EMBL/GenBank/DDBJ whole genome shotgun (WGS) entry which is preliminary data.</text>
</comment>
<name>A0AAU9JFD4_9CILI</name>
<dbReference type="EMBL" id="CAJZBQ010000030">
    <property type="protein sequence ID" value="CAG9322279.1"/>
    <property type="molecule type" value="Genomic_DNA"/>
</dbReference>
<evidence type="ECO:0000256" key="17">
    <source>
        <dbReference type="ARBA" id="ARBA00032630"/>
    </source>
</evidence>
<keyword evidence="9" id="KW-0498">Mitosis</keyword>
<evidence type="ECO:0000256" key="12">
    <source>
        <dbReference type="ARBA" id="ARBA00023204"/>
    </source>
</evidence>
<keyword evidence="7" id="KW-0677">Repeat</keyword>
<proteinExistence type="inferred from homology"/>
<evidence type="ECO:0000313" key="18">
    <source>
        <dbReference type="EMBL" id="CAG9322279.1"/>
    </source>
</evidence>
<keyword evidence="4" id="KW-0963">Cytoplasm</keyword>
<comment type="similarity">
    <text evidence="15">Belongs to the BABAM2 family.</text>
</comment>
<keyword evidence="8" id="KW-0227">DNA damage</keyword>
<dbReference type="PANTHER" id="PTHR15189:SF7">
    <property type="entry name" value="BRISC AND BRCA1-A COMPLEX MEMBER 2"/>
    <property type="match status" value="1"/>
</dbReference>
<dbReference type="GO" id="GO:0006325">
    <property type="term" value="P:chromatin organization"/>
    <property type="evidence" value="ECO:0007669"/>
    <property type="project" value="UniProtKB-KW"/>
</dbReference>
<evidence type="ECO:0000256" key="5">
    <source>
        <dbReference type="ARBA" id="ARBA00022618"/>
    </source>
</evidence>
<sequence>MAKFVAHNMLLALKEEEYKITEYGKSTCLDVIDRFTVDIPYSDGCIKTRVLFNAMDPSCPPDFIIMNPQTDIEVPYSSVISDWNISDRRGLLNASAKIKDAFSEYHERLFQEYKNQETEVIYNIANKIEGLTQRNEIKVNIEGGVLQEIVISVPFPITLAHESCTLPIYCHVSILPHEEKFTVNLQYPQWATHLHHLTINALVKAQNPYWQYSSFYSLINQLINFLKKETQTAGNSKDLRALFMQCLCNANLGIPLEIDSIEFLKMSFHMEIPYKATGGSEIVQLIFQVPSDFPKSAPTYKLRSQKIMRHSELREKKYGNKFKGWSADLEISQLAALVKQRLNEDLKDFLSWVYST</sequence>
<keyword evidence="12" id="KW-0234">DNA repair</keyword>
<dbReference type="GO" id="GO:0005737">
    <property type="term" value="C:cytoplasm"/>
    <property type="evidence" value="ECO:0007669"/>
    <property type="project" value="UniProtKB-SubCell"/>
</dbReference>
<evidence type="ECO:0000256" key="11">
    <source>
        <dbReference type="ARBA" id="ARBA00022853"/>
    </source>
</evidence>
<dbReference type="Proteomes" id="UP001162131">
    <property type="component" value="Unassembled WGS sequence"/>
</dbReference>
<dbReference type="AlphaFoldDB" id="A0AAU9JFD4"/>
<evidence type="ECO:0000256" key="4">
    <source>
        <dbReference type="ARBA" id="ARBA00022490"/>
    </source>
</evidence>
<keyword evidence="6" id="KW-0053">Apoptosis</keyword>
<dbReference type="GO" id="GO:0051301">
    <property type="term" value="P:cell division"/>
    <property type="evidence" value="ECO:0007669"/>
    <property type="project" value="UniProtKB-KW"/>
</dbReference>
<dbReference type="GO" id="GO:0006302">
    <property type="term" value="P:double-strand break repair"/>
    <property type="evidence" value="ECO:0007669"/>
    <property type="project" value="TreeGrafter"/>
</dbReference>
<evidence type="ECO:0000313" key="19">
    <source>
        <dbReference type="Proteomes" id="UP001162131"/>
    </source>
</evidence>
<evidence type="ECO:0000256" key="10">
    <source>
        <dbReference type="ARBA" id="ARBA00022786"/>
    </source>
</evidence>
<keyword evidence="13" id="KW-0539">Nucleus</keyword>